<evidence type="ECO:0000313" key="11">
    <source>
        <dbReference type="EMBL" id="NGP77973.1"/>
    </source>
</evidence>
<evidence type="ECO:0000259" key="8">
    <source>
        <dbReference type="Pfam" id="PF00924"/>
    </source>
</evidence>
<dbReference type="SUPFAM" id="SSF50182">
    <property type="entry name" value="Sm-like ribonucleoproteins"/>
    <property type="match status" value="1"/>
</dbReference>
<dbReference type="InterPro" id="IPR049142">
    <property type="entry name" value="MS_channel_1st"/>
</dbReference>
<comment type="subcellular location">
    <subcellularLocation>
        <location evidence="1">Cell membrane</location>
        <topology evidence="1">Multi-pass membrane protein</topology>
    </subcellularLocation>
</comment>
<evidence type="ECO:0000256" key="1">
    <source>
        <dbReference type="ARBA" id="ARBA00004651"/>
    </source>
</evidence>
<evidence type="ECO:0000256" key="3">
    <source>
        <dbReference type="ARBA" id="ARBA00022475"/>
    </source>
</evidence>
<keyword evidence="6 7" id="KW-0472">Membrane</keyword>
<dbReference type="InterPro" id="IPR006685">
    <property type="entry name" value="MscS_channel_2nd"/>
</dbReference>
<dbReference type="PANTHER" id="PTHR30221:SF20">
    <property type="entry name" value="SMALL-CONDUCTANCE MECHANOSENSITIVE CHANNEL"/>
    <property type="match status" value="1"/>
</dbReference>
<dbReference type="Gene3D" id="2.30.30.60">
    <property type="match status" value="1"/>
</dbReference>
<evidence type="ECO:0000256" key="4">
    <source>
        <dbReference type="ARBA" id="ARBA00022692"/>
    </source>
</evidence>
<evidence type="ECO:0000256" key="7">
    <source>
        <dbReference type="SAM" id="Phobius"/>
    </source>
</evidence>
<evidence type="ECO:0000256" key="2">
    <source>
        <dbReference type="ARBA" id="ARBA00008017"/>
    </source>
</evidence>
<dbReference type="Gene3D" id="1.10.287.1260">
    <property type="match status" value="1"/>
</dbReference>
<name>A0A6M1TCT3_9BACT</name>
<dbReference type="RefSeq" id="WP_165143664.1">
    <property type="nucleotide sequence ID" value="NZ_JAALLT010000004.1"/>
</dbReference>
<feature type="domain" description="Mechanosensitive ion channel MscS C-terminal" evidence="9">
    <location>
        <begin position="170"/>
        <end position="249"/>
    </location>
</feature>
<feature type="transmembrane region" description="Helical" evidence="7">
    <location>
        <begin position="46"/>
        <end position="66"/>
    </location>
</feature>
<dbReference type="InterPro" id="IPR011014">
    <property type="entry name" value="MscS_channel_TM-2"/>
</dbReference>
<proteinExistence type="inferred from homology"/>
<feature type="domain" description="Mechanosensitive ion channel transmembrane helices 2/3" evidence="10">
    <location>
        <begin position="52"/>
        <end position="93"/>
    </location>
</feature>
<dbReference type="Pfam" id="PF21082">
    <property type="entry name" value="MS_channel_3rd"/>
    <property type="match status" value="1"/>
</dbReference>
<reference evidence="11 12" key="1">
    <citation type="submission" date="2020-02" db="EMBL/GenBank/DDBJ databases">
        <title>Balneolaceae bacterium YR4-1, complete genome.</title>
        <authorList>
            <person name="Li Y."/>
            <person name="Wu S."/>
        </authorList>
    </citation>
    <scope>NUCLEOTIDE SEQUENCE [LARGE SCALE GENOMIC DNA]</scope>
    <source>
        <strain evidence="11 12">YR4-1</strain>
    </source>
</reference>
<dbReference type="InterPro" id="IPR011066">
    <property type="entry name" value="MscS_channel_C_sf"/>
</dbReference>
<evidence type="ECO:0000259" key="10">
    <source>
        <dbReference type="Pfam" id="PF21088"/>
    </source>
</evidence>
<dbReference type="GO" id="GO:0008381">
    <property type="term" value="F:mechanosensitive monoatomic ion channel activity"/>
    <property type="evidence" value="ECO:0007669"/>
    <property type="project" value="InterPro"/>
</dbReference>
<evidence type="ECO:0000256" key="6">
    <source>
        <dbReference type="ARBA" id="ARBA00023136"/>
    </source>
</evidence>
<sequence>METYFSEEFLQLSFKIALILIITIPVLFLLRGWARNFFTKKYAPHYGMLAGKLVFYTGLIILVVTIMGQLGISLAPLLGAAGIVGIALGFASQTSVSNIISGLFLIAEQPFKVDDIITVNNTTGVVISIDVLSAKLRTFDNQFVRIPNETLIKTEVRNLTRFPIRRFNAKVSVAYKEDISKVKEILMDVADKNEFALSEPKPIILFDAFGASSIDLLFLVWAPVSEFLQLRNTIQEDIKARFDEEGIEIPFPHVSLYSGSASKAIPIEISDTDSSGSGKFKGRNK</sequence>
<feature type="transmembrane region" description="Helical" evidence="7">
    <location>
        <begin position="12"/>
        <end position="34"/>
    </location>
</feature>
<dbReference type="Proteomes" id="UP000473278">
    <property type="component" value="Unassembled WGS sequence"/>
</dbReference>
<organism evidence="11 12">
    <name type="scientific">Halalkalibaculum roseum</name>
    <dbReference type="NCBI Taxonomy" id="2709311"/>
    <lineage>
        <taxon>Bacteria</taxon>
        <taxon>Pseudomonadati</taxon>
        <taxon>Balneolota</taxon>
        <taxon>Balneolia</taxon>
        <taxon>Balneolales</taxon>
        <taxon>Balneolaceae</taxon>
        <taxon>Halalkalibaculum</taxon>
    </lineage>
</organism>
<comment type="caution">
    <text evidence="11">The sequence shown here is derived from an EMBL/GenBank/DDBJ whole genome shotgun (WGS) entry which is preliminary data.</text>
</comment>
<evidence type="ECO:0000313" key="12">
    <source>
        <dbReference type="Proteomes" id="UP000473278"/>
    </source>
</evidence>
<dbReference type="Pfam" id="PF00924">
    <property type="entry name" value="MS_channel_2nd"/>
    <property type="match status" value="1"/>
</dbReference>
<gene>
    <name evidence="11" type="ORF">G3570_15090</name>
</gene>
<accession>A0A6M1TCT3</accession>
<keyword evidence="5 7" id="KW-1133">Transmembrane helix</keyword>
<evidence type="ECO:0000259" key="9">
    <source>
        <dbReference type="Pfam" id="PF21082"/>
    </source>
</evidence>
<dbReference type="SUPFAM" id="SSF82861">
    <property type="entry name" value="Mechanosensitive channel protein MscS (YggB), transmembrane region"/>
    <property type="match status" value="1"/>
</dbReference>
<dbReference type="AlphaFoldDB" id="A0A6M1TCT3"/>
<dbReference type="InterPro" id="IPR045275">
    <property type="entry name" value="MscS_archaea/bacteria_type"/>
</dbReference>
<dbReference type="PANTHER" id="PTHR30221">
    <property type="entry name" value="SMALL-CONDUCTANCE MECHANOSENSITIVE CHANNEL"/>
    <property type="match status" value="1"/>
</dbReference>
<feature type="domain" description="Mechanosensitive ion channel MscS" evidence="8">
    <location>
        <begin position="94"/>
        <end position="161"/>
    </location>
</feature>
<evidence type="ECO:0000256" key="5">
    <source>
        <dbReference type="ARBA" id="ARBA00022989"/>
    </source>
</evidence>
<dbReference type="InterPro" id="IPR023408">
    <property type="entry name" value="MscS_beta-dom_sf"/>
</dbReference>
<dbReference type="Gene3D" id="3.30.70.100">
    <property type="match status" value="1"/>
</dbReference>
<dbReference type="InterPro" id="IPR010920">
    <property type="entry name" value="LSM_dom_sf"/>
</dbReference>
<dbReference type="SUPFAM" id="SSF82689">
    <property type="entry name" value="Mechanosensitive channel protein MscS (YggB), C-terminal domain"/>
    <property type="match status" value="1"/>
</dbReference>
<dbReference type="InterPro" id="IPR049278">
    <property type="entry name" value="MS_channel_C"/>
</dbReference>
<dbReference type="GO" id="GO:0005886">
    <property type="term" value="C:plasma membrane"/>
    <property type="evidence" value="ECO:0007669"/>
    <property type="project" value="UniProtKB-SubCell"/>
</dbReference>
<keyword evidence="4 7" id="KW-0812">Transmembrane</keyword>
<keyword evidence="12" id="KW-1185">Reference proteome</keyword>
<protein>
    <submittedName>
        <fullName evidence="11">Mechanosensitive ion channel family protein</fullName>
    </submittedName>
</protein>
<keyword evidence="3" id="KW-1003">Cell membrane</keyword>
<dbReference type="Pfam" id="PF21088">
    <property type="entry name" value="MS_channel_1st"/>
    <property type="match status" value="1"/>
</dbReference>
<dbReference type="EMBL" id="JAALLT010000004">
    <property type="protein sequence ID" value="NGP77973.1"/>
    <property type="molecule type" value="Genomic_DNA"/>
</dbReference>
<comment type="similarity">
    <text evidence="2">Belongs to the MscS (TC 1.A.23) family.</text>
</comment>